<dbReference type="OrthoDB" id="2746208at2759"/>
<protein>
    <recommendedName>
        <fullName evidence="3">F-box domain-containing protein</fullName>
    </recommendedName>
</protein>
<dbReference type="EMBL" id="ML122286">
    <property type="protein sequence ID" value="RPD56642.1"/>
    <property type="molecule type" value="Genomic_DNA"/>
</dbReference>
<accession>A0A5C2S016</accession>
<dbReference type="Proteomes" id="UP000313359">
    <property type="component" value="Unassembled WGS sequence"/>
</dbReference>
<evidence type="ECO:0000313" key="2">
    <source>
        <dbReference type="Proteomes" id="UP000313359"/>
    </source>
</evidence>
<gene>
    <name evidence="1" type="ORF">L227DRAFT_578586</name>
</gene>
<name>A0A5C2S016_9APHY</name>
<keyword evidence="2" id="KW-1185">Reference proteome</keyword>
<dbReference type="AlphaFoldDB" id="A0A5C2S016"/>
<organism evidence="1 2">
    <name type="scientific">Lentinus tigrinus ALCF2SS1-6</name>
    <dbReference type="NCBI Taxonomy" id="1328759"/>
    <lineage>
        <taxon>Eukaryota</taxon>
        <taxon>Fungi</taxon>
        <taxon>Dikarya</taxon>
        <taxon>Basidiomycota</taxon>
        <taxon>Agaricomycotina</taxon>
        <taxon>Agaricomycetes</taxon>
        <taxon>Polyporales</taxon>
        <taxon>Polyporaceae</taxon>
        <taxon>Lentinus</taxon>
    </lineage>
</organism>
<proteinExistence type="predicted"/>
<evidence type="ECO:0000313" key="1">
    <source>
        <dbReference type="EMBL" id="RPD56642.1"/>
    </source>
</evidence>
<evidence type="ECO:0008006" key="3">
    <source>
        <dbReference type="Google" id="ProtNLM"/>
    </source>
</evidence>
<sequence>MADPRASDVRVPIDSDILHMILEEAELETHKACSLVCHKWLDISRKFIFDLVVVRPAIPFDDFRLFLAAHRHVGVHVRDLHIHGSDDYNHPDGDLPPRRVDSWTLVEAAKSMPNVSSIQLRTVILVDAPDEAMTGVASLVGPIKLAKFSMLRCPYGYDHASASIENLFYLFEAETMQIDLRNSRAPWGPASNPHDATLNTPRWPIRHKHICLKAILDAVQTPFVFLTTFLVPGSLRRLHLAFYHWSHLDEMARFLQHSGESITEFTISFAHALTRYSANHKPSDEEWRAYNFSSLRNLSKLRFNLGSPLASHVADRPRLWTDTIGIPKFLACFPSDLPLHDGVAIDSWYRTRAFAKQSLRYVTPRPEIEGALFRFDNLERVTLYSWSTCNDAEEIGAEAFPRLWKAKKLHFMHEVKECC</sequence>
<reference evidence="1" key="1">
    <citation type="journal article" date="2018" name="Genome Biol. Evol.">
        <title>Genomics and development of Lentinus tigrinus, a white-rot wood-decaying mushroom with dimorphic fruiting bodies.</title>
        <authorList>
            <person name="Wu B."/>
            <person name="Xu Z."/>
            <person name="Knudson A."/>
            <person name="Carlson A."/>
            <person name="Chen N."/>
            <person name="Kovaka S."/>
            <person name="LaButti K."/>
            <person name="Lipzen A."/>
            <person name="Pennachio C."/>
            <person name="Riley R."/>
            <person name="Schakwitz W."/>
            <person name="Umezawa K."/>
            <person name="Ohm R.A."/>
            <person name="Grigoriev I.V."/>
            <person name="Nagy L.G."/>
            <person name="Gibbons J."/>
            <person name="Hibbett D."/>
        </authorList>
    </citation>
    <scope>NUCLEOTIDE SEQUENCE [LARGE SCALE GENOMIC DNA]</scope>
    <source>
        <strain evidence="1">ALCF2SS1-6</strain>
    </source>
</reference>